<feature type="transmembrane region" description="Helical" evidence="1">
    <location>
        <begin position="82"/>
        <end position="100"/>
    </location>
</feature>
<keyword evidence="1" id="KW-0812">Transmembrane</keyword>
<keyword evidence="3" id="KW-1185">Reference proteome</keyword>
<protein>
    <submittedName>
        <fullName evidence="2">Uncharacterized protein</fullName>
    </submittedName>
</protein>
<name>A0A0C3BQG4_PILCF</name>
<dbReference type="AlphaFoldDB" id="A0A0C3BQG4"/>
<sequence>MWCDNCLLLLPLRGGAMAWAFIIFAYSLAGGIFLLHWGQFIYFTYPEWQIYGSIGMGIALSAMINILALSNRSYIWTRVCKFLWPFILVISGIRAVVMIVELQRGKDNIAWECDNGGQLWPASVTSGYDNGTSFPGAFCTSGFTSVYTAFIISLLADIGFQIYMLFLNWRFSKRLEHYNNMKGPFYGGYYNA</sequence>
<evidence type="ECO:0000256" key="1">
    <source>
        <dbReference type="SAM" id="Phobius"/>
    </source>
</evidence>
<feature type="transmembrane region" description="Helical" evidence="1">
    <location>
        <begin position="50"/>
        <end position="70"/>
    </location>
</feature>
<feature type="transmembrane region" description="Helical" evidence="1">
    <location>
        <begin position="146"/>
        <end position="166"/>
    </location>
</feature>
<dbReference type="OrthoDB" id="2371309at2759"/>
<keyword evidence="1" id="KW-0472">Membrane</keyword>
<evidence type="ECO:0000313" key="3">
    <source>
        <dbReference type="Proteomes" id="UP000054166"/>
    </source>
</evidence>
<evidence type="ECO:0000313" key="2">
    <source>
        <dbReference type="EMBL" id="KIM88743.1"/>
    </source>
</evidence>
<dbReference type="STRING" id="765440.A0A0C3BQG4"/>
<reference evidence="3" key="2">
    <citation type="submission" date="2015-01" db="EMBL/GenBank/DDBJ databases">
        <title>Evolutionary Origins and Diversification of the Mycorrhizal Mutualists.</title>
        <authorList>
            <consortium name="DOE Joint Genome Institute"/>
            <consortium name="Mycorrhizal Genomics Consortium"/>
            <person name="Kohler A."/>
            <person name="Kuo A."/>
            <person name="Nagy L.G."/>
            <person name="Floudas D."/>
            <person name="Copeland A."/>
            <person name="Barry K.W."/>
            <person name="Cichocki N."/>
            <person name="Veneault-Fourrey C."/>
            <person name="LaButti K."/>
            <person name="Lindquist E.A."/>
            <person name="Lipzen A."/>
            <person name="Lundell T."/>
            <person name="Morin E."/>
            <person name="Murat C."/>
            <person name="Riley R."/>
            <person name="Ohm R."/>
            <person name="Sun H."/>
            <person name="Tunlid A."/>
            <person name="Henrissat B."/>
            <person name="Grigoriev I.V."/>
            <person name="Hibbett D.S."/>
            <person name="Martin F."/>
        </authorList>
    </citation>
    <scope>NUCLEOTIDE SEQUENCE [LARGE SCALE GENOMIC DNA]</scope>
    <source>
        <strain evidence="3">F 1598</strain>
    </source>
</reference>
<dbReference type="HOGENOM" id="CLU_1408986_0_0_1"/>
<keyword evidence="1" id="KW-1133">Transmembrane helix</keyword>
<accession>A0A0C3BQG4</accession>
<proteinExistence type="predicted"/>
<feature type="transmembrane region" description="Helical" evidence="1">
    <location>
        <begin position="16"/>
        <end position="38"/>
    </location>
</feature>
<dbReference type="EMBL" id="KN832976">
    <property type="protein sequence ID" value="KIM88743.1"/>
    <property type="molecule type" value="Genomic_DNA"/>
</dbReference>
<dbReference type="Proteomes" id="UP000054166">
    <property type="component" value="Unassembled WGS sequence"/>
</dbReference>
<reference evidence="2 3" key="1">
    <citation type="submission" date="2014-04" db="EMBL/GenBank/DDBJ databases">
        <authorList>
            <consortium name="DOE Joint Genome Institute"/>
            <person name="Kuo A."/>
            <person name="Tarkka M."/>
            <person name="Buscot F."/>
            <person name="Kohler A."/>
            <person name="Nagy L.G."/>
            <person name="Floudas D."/>
            <person name="Copeland A."/>
            <person name="Barry K.W."/>
            <person name="Cichocki N."/>
            <person name="Veneault-Fourrey C."/>
            <person name="LaButti K."/>
            <person name="Lindquist E.A."/>
            <person name="Lipzen A."/>
            <person name="Lundell T."/>
            <person name="Morin E."/>
            <person name="Murat C."/>
            <person name="Sun H."/>
            <person name="Tunlid A."/>
            <person name="Henrissat B."/>
            <person name="Grigoriev I.V."/>
            <person name="Hibbett D.S."/>
            <person name="Martin F."/>
            <person name="Nordberg H.P."/>
            <person name="Cantor M.N."/>
            <person name="Hua S.X."/>
        </authorList>
    </citation>
    <scope>NUCLEOTIDE SEQUENCE [LARGE SCALE GENOMIC DNA]</scope>
    <source>
        <strain evidence="2 3">F 1598</strain>
    </source>
</reference>
<dbReference type="InParanoid" id="A0A0C3BQG4"/>
<organism evidence="2 3">
    <name type="scientific">Piloderma croceum (strain F 1598)</name>
    <dbReference type="NCBI Taxonomy" id="765440"/>
    <lineage>
        <taxon>Eukaryota</taxon>
        <taxon>Fungi</taxon>
        <taxon>Dikarya</taxon>
        <taxon>Basidiomycota</taxon>
        <taxon>Agaricomycotina</taxon>
        <taxon>Agaricomycetes</taxon>
        <taxon>Agaricomycetidae</taxon>
        <taxon>Atheliales</taxon>
        <taxon>Atheliaceae</taxon>
        <taxon>Piloderma</taxon>
    </lineage>
</organism>
<gene>
    <name evidence="2" type="ORF">PILCRDRAFT_236855</name>
</gene>